<reference evidence="2" key="1">
    <citation type="submission" date="2022-11" db="UniProtKB">
        <authorList>
            <consortium name="WormBaseParasite"/>
        </authorList>
    </citation>
    <scope>IDENTIFICATION</scope>
</reference>
<accession>A0AC35F7B5</accession>
<organism evidence="1 2">
    <name type="scientific">Panagrolaimus sp. PS1159</name>
    <dbReference type="NCBI Taxonomy" id="55785"/>
    <lineage>
        <taxon>Eukaryota</taxon>
        <taxon>Metazoa</taxon>
        <taxon>Ecdysozoa</taxon>
        <taxon>Nematoda</taxon>
        <taxon>Chromadorea</taxon>
        <taxon>Rhabditida</taxon>
        <taxon>Tylenchina</taxon>
        <taxon>Panagrolaimomorpha</taxon>
        <taxon>Panagrolaimoidea</taxon>
        <taxon>Panagrolaimidae</taxon>
        <taxon>Panagrolaimus</taxon>
    </lineage>
</organism>
<evidence type="ECO:0000313" key="1">
    <source>
        <dbReference type="Proteomes" id="UP000887580"/>
    </source>
</evidence>
<dbReference type="WBParaSite" id="PS1159_v2.g14704.t1">
    <property type="protein sequence ID" value="PS1159_v2.g14704.t1"/>
    <property type="gene ID" value="PS1159_v2.g14704"/>
</dbReference>
<name>A0AC35F7B5_9BILA</name>
<protein>
    <submittedName>
        <fullName evidence="2">Uncharacterized protein</fullName>
    </submittedName>
</protein>
<evidence type="ECO:0000313" key="2">
    <source>
        <dbReference type="WBParaSite" id="PS1159_v2.g14704.t1"/>
    </source>
</evidence>
<proteinExistence type="predicted"/>
<sequence length="41" mass="4404">MNKNASASENSSSFTNSAFYENEKKVDELKRSAAALSTTSS</sequence>
<dbReference type="Proteomes" id="UP000887580">
    <property type="component" value="Unplaced"/>
</dbReference>